<feature type="transmembrane region" description="Helical" evidence="1">
    <location>
        <begin position="74"/>
        <end position="96"/>
    </location>
</feature>
<organism evidence="2 3">
    <name type="scientific">Nonomuraea ferruginea</name>
    <dbReference type="NCBI Taxonomy" id="46174"/>
    <lineage>
        <taxon>Bacteria</taxon>
        <taxon>Bacillati</taxon>
        <taxon>Actinomycetota</taxon>
        <taxon>Actinomycetes</taxon>
        <taxon>Streptosporangiales</taxon>
        <taxon>Streptosporangiaceae</taxon>
        <taxon>Nonomuraea</taxon>
    </lineage>
</organism>
<feature type="transmembrane region" description="Helical" evidence="1">
    <location>
        <begin position="108"/>
        <end position="131"/>
    </location>
</feature>
<evidence type="ECO:0000256" key="1">
    <source>
        <dbReference type="SAM" id="Phobius"/>
    </source>
</evidence>
<proteinExistence type="predicted"/>
<keyword evidence="1" id="KW-0472">Membrane</keyword>
<evidence type="ECO:0000313" key="3">
    <source>
        <dbReference type="Proteomes" id="UP001212498"/>
    </source>
</evidence>
<reference evidence="2 3" key="1">
    <citation type="submission" date="2022-11" db="EMBL/GenBank/DDBJ databases">
        <title>Nonomuraea corallina sp. nov., a new species of the genus Nonomuraea isolated from sea side sediment in Thai sea.</title>
        <authorList>
            <person name="Ngamcharungchit C."/>
            <person name="Matsumoto A."/>
            <person name="Suriyachadkun C."/>
            <person name="Panbangred W."/>
            <person name="Inahashi Y."/>
            <person name="Intra B."/>
        </authorList>
    </citation>
    <scope>NUCLEOTIDE SEQUENCE [LARGE SCALE GENOMIC DNA]</scope>
    <source>
        <strain evidence="2 3">DSM 43553</strain>
    </source>
</reference>
<dbReference type="Proteomes" id="UP001212498">
    <property type="component" value="Unassembled WGS sequence"/>
</dbReference>
<evidence type="ECO:0000313" key="2">
    <source>
        <dbReference type="EMBL" id="MDA0640542.1"/>
    </source>
</evidence>
<sequence length="145" mass="15460">MISALRRGATTGEAAAEAEAFAGEPVDVPAFVEVLTELGFVDDRTGEEREAVRTAPIQFRRWMGGVSQRPARPFFGPVAWTVYAACALFSAGVFVLSPSLFPQPARDAFPLGDIGLSALLLAPFALVSTALHECGHWPPARFPSS</sequence>
<name>A0ABT4STG5_9ACTN</name>
<protein>
    <submittedName>
        <fullName evidence="2">Uncharacterized protein</fullName>
    </submittedName>
</protein>
<accession>A0ABT4STG5</accession>
<keyword evidence="1" id="KW-1133">Transmembrane helix</keyword>
<comment type="caution">
    <text evidence="2">The sequence shown here is derived from an EMBL/GenBank/DDBJ whole genome shotgun (WGS) entry which is preliminary data.</text>
</comment>
<dbReference type="EMBL" id="JAPNUD010000014">
    <property type="protein sequence ID" value="MDA0640542.1"/>
    <property type="molecule type" value="Genomic_DNA"/>
</dbReference>
<keyword evidence="3" id="KW-1185">Reference proteome</keyword>
<keyword evidence="1" id="KW-0812">Transmembrane</keyword>
<dbReference type="RefSeq" id="WP_271275738.1">
    <property type="nucleotide sequence ID" value="NZ_BAABFD010000032.1"/>
</dbReference>
<gene>
    <name evidence="2" type="ORF">OUY24_07915</name>
</gene>